<dbReference type="RefSeq" id="XP_053060393.1">
    <property type="nucleotide sequence ID" value="XM_053204418.1"/>
</dbReference>
<feature type="region of interest" description="Disordered" evidence="1">
    <location>
        <begin position="150"/>
        <end position="178"/>
    </location>
</feature>
<accession>A0ABM3NLT4</accession>
<dbReference type="GeneID" id="106988276"/>
<gene>
    <name evidence="3" type="primary">LOC106988276</name>
</gene>
<sequence>MFLAGPARFFTYWVAAPACPGQTSGLSPASPHPLIPAGSGGPSRRNEPGWTPALFFGVRGLCDGVDSPCGRASTWQETKVPWPHSILFPAGQKPGGCPGSGGSVREPRTHLTGGHVWPGPSPWLLWGAGPLSGQPALRQGSGCLRGGLSRAGIRNGKSGGIQRRQARGVAGRWGERQAPWGVPGGRGLCSDPCGFCSGARALTPRSDPRLLQSRPPVSELRWDAALPTAPRTQPGHRASRSSQPAPSTLPRPAPLTGCPAPSFRGQIPAQAGEMEFTCDGRNEFKVHSPVAFSAVTVRHS</sequence>
<protein>
    <submittedName>
        <fullName evidence="3">Uncharacterized protein LOC106988276</fullName>
    </submittedName>
</protein>
<feature type="region of interest" description="Disordered" evidence="1">
    <location>
        <begin position="205"/>
        <end position="266"/>
    </location>
</feature>
<dbReference type="Proteomes" id="UP001652583">
    <property type="component" value="Chromosome D4"/>
</dbReference>
<organism evidence="2 3">
    <name type="scientific">Acinonyx jubatus</name>
    <name type="common">Cheetah</name>
    <dbReference type="NCBI Taxonomy" id="32536"/>
    <lineage>
        <taxon>Eukaryota</taxon>
        <taxon>Metazoa</taxon>
        <taxon>Chordata</taxon>
        <taxon>Craniata</taxon>
        <taxon>Vertebrata</taxon>
        <taxon>Euteleostomi</taxon>
        <taxon>Mammalia</taxon>
        <taxon>Eutheria</taxon>
        <taxon>Laurasiatheria</taxon>
        <taxon>Carnivora</taxon>
        <taxon>Feliformia</taxon>
        <taxon>Felidae</taxon>
        <taxon>Felinae</taxon>
        <taxon>Acinonyx</taxon>
    </lineage>
</organism>
<proteinExistence type="predicted"/>
<evidence type="ECO:0000313" key="3">
    <source>
        <dbReference type="RefSeq" id="XP_053060393.1"/>
    </source>
</evidence>
<keyword evidence="2" id="KW-1185">Reference proteome</keyword>
<evidence type="ECO:0000256" key="1">
    <source>
        <dbReference type="SAM" id="MobiDB-lite"/>
    </source>
</evidence>
<name>A0ABM3NLT4_ACIJB</name>
<reference evidence="3" key="1">
    <citation type="submission" date="2025-08" db="UniProtKB">
        <authorList>
            <consortium name="RefSeq"/>
        </authorList>
    </citation>
    <scope>IDENTIFICATION</scope>
    <source>
        <tissue evidence="3">Blood</tissue>
    </source>
</reference>
<feature type="region of interest" description="Disordered" evidence="1">
    <location>
        <begin position="25"/>
        <end position="48"/>
    </location>
</feature>
<evidence type="ECO:0000313" key="2">
    <source>
        <dbReference type="Proteomes" id="UP001652583"/>
    </source>
</evidence>